<reference evidence="3 4" key="1">
    <citation type="submission" date="2024-02" db="EMBL/GenBank/DDBJ databases">
        <title>Chromosome-scale genome assembly of the rough periwinkle Littorina saxatilis.</title>
        <authorList>
            <person name="De Jode A."/>
            <person name="Faria R."/>
            <person name="Formenti G."/>
            <person name="Sims Y."/>
            <person name="Smith T.P."/>
            <person name="Tracey A."/>
            <person name="Wood J.M.D."/>
            <person name="Zagrodzka Z.B."/>
            <person name="Johannesson K."/>
            <person name="Butlin R.K."/>
            <person name="Leder E.H."/>
        </authorList>
    </citation>
    <scope>NUCLEOTIDE SEQUENCE [LARGE SCALE GENOMIC DNA]</scope>
    <source>
        <strain evidence="3">Snail1</strain>
        <tissue evidence="3">Muscle</tissue>
    </source>
</reference>
<protein>
    <recommendedName>
        <fullName evidence="2">Fibronectin type III domain-containing protein</fullName>
    </recommendedName>
</protein>
<gene>
    <name evidence="3" type="ORF">V1264_024978</name>
</gene>
<keyword evidence="1" id="KW-1133">Transmembrane helix</keyword>
<dbReference type="PANTHER" id="PTHR21104:SF1">
    <property type="entry name" value="FIBRONECTIN TYPE III DOMAIN-CONTAINING PROTEIN"/>
    <property type="match status" value="1"/>
</dbReference>
<accession>A0AAN9ALM2</accession>
<keyword evidence="1" id="KW-0812">Transmembrane</keyword>
<name>A0AAN9ALM2_9CAEN</name>
<feature type="domain" description="Fibronectin type III" evidence="2">
    <location>
        <begin position="42"/>
        <end position="121"/>
    </location>
</feature>
<keyword evidence="4" id="KW-1185">Reference proteome</keyword>
<dbReference type="Pfam" id="PF16066">
    <property type="entry name" value="DUF4808"/>
    <property type="match status" value="1"/>
</dbReference>
<keyword evidence="1" id="KW-0472">Membrane</keyword>
<dbReference type="PANTHER" id="PTHR21104">
    <property type="entry name" value="FIBRONECTIN TYPE III DOMAIN-CONTAINING PROTEIN"/>
    <property type="match status" value="1"/>
</dbReference>
<dbReference type="Proteomes" id="UP001374579">
    <property type="component" value="Unassembled WGS sequence"/>
</dbReference>
<dbReference type="AlphaFoldDB" id="A0AAN9ALM2"/>
<evidence type="ECO:0000313" key="3">
    <source>
        <dbReference type="EMBL" id="KAK7088974.1"/>
    </source>
</evidence>
<proteinExistence type="predicted"/>
<evidence type="ECO:0000259" key="2">
    <source>
        <dbReference type="Pfam" id="PF16066"/>
    </source>
</evidence>
<comment type="caution">
    <text evidence="3">The sequence shown here is derived from an EMBL/GenBank/DDBJ whole genome shotgun (WGS) entry which is preliminary data.</text>
</comment>
<organism evidence="3 4">
    <name type="scientific">Littorina saxatilis</name>
    <dbReference type="NCBI Taxonomy" id="31220"/>
    <lineage>
        <taxon>Eukaryota</taxon>
        <taxon>Metazoa</taxon>
        <taxon>Spiralia</taxon>
        <taxon>Lophotrochozoa</taxon>
        <taxon>Mollusca</taxon>
        <taxon>Gastropoda</taxon>
        <taxon>Caenogastropoda</taxon>
        <taxon>Littorinimorpha</taxon>
        <taxon>Littorinoidea</taxon>
        <taxon>Littorinidae</taxon>
        <taxon>Littorina</taxon>
    </lineage>
</organism>
<evidence type="ECO:0000313" key="4">
    <source>
        <dbReference type="Proteomes" id="UP001374579"/>
    </source>
</evidence>
<evidence type="ECO:0000256" key="1">
    <source>
        <dbReference type="SAM" id="Phobius"/>
    </source>
</evidence>
<dbReference type="InterPro" id="IPR032073">
    <property type="entry name" value="FNDC5_C"/>
</dbReference>
<feature type="transmembrane region" description="Helical" evidence="1">
    <location>
        <begin position="47"/>
        <end position="65"/>
    </location>
</feature>
<sequence>MVSISPILSALYRGYDNKTTNNGTTVTNGTALQSSAKVLHTIQPEEVVILGIIICMWVVAVLAFLKRWGSIRILQPIEPRYRHSPKNLENVTVVKRAQDSVIYKNYSRKMSVTMVARENRRLQRMHTVPIMSALPMIPMETGTTEM</sequence>
<dbReference type="EMBL" id="JBAMIC010003474">
    <property type="protein sequence ID" value="KAK7088974.1"/>
    <property type="molecule type" value="Genomic_DNA"/>
</dbReference>